<dbReference type="Proteomes" id="UP000199572">
    <property type="component" value="Unassembled WGS sequence"/>
</dbReference>
<reference evidence="1 2" key="1">
    <citation type="submission" date="2016-10" db="EMBL/GenBank/DDBJ databases">
        <authorList>
            <person name="de Groot N.N."/>
        </authorList>
    </citation>
    <scope>NUCLEOTIDE SEQUENCE [LARGE SCALE GENOMIC DNA]</scope>
    <source>
        <strain evidence="1 2">DSM 18610</strain>
    </source>
</reference>
<dbReference type="AlphaFoldDB" id="A0A1H9QBS3"/>
<dbReference type="EMBL" id="FOGG01000011">
    <property type="protein sequence ID" value="SER57887.1"/>
    <property type="molecule type" value="Genomic_DNA"/>
</dbReference>
<evidence type="ECO:0000313" key="2">
    <source>
        <dbReference type="Proteomes" id="UP000199572"/>
    </source>
</evidence>
<protein>
    <submittedName>
        <fullName evidence="1">Uncharacterized protein</fullName>
    </submittedName>
</protein>
<gene>
    <name evidence="1" type="ORF">SAMN04488023_111127</name>
</gene>
<accession>A0A1H9QBS3</accession>
<name>A0A1H9QBS3_9SPHI</name>
<organism evidence="1 2">
    <name type="scientific">Pedobacter rhizosphaerae</name>
    <dbReference type="NCBI Taxonomy" id="390241"/>
    <lineage>
        <taxon>Bacteria</taxon>
        <taxon>Pseudomonadati</taxon>
        <taxon>Bacteroidota</taxon>
        <taxon>Sphingobacteriia</taxon>
        <taxon>Sphingobacteriales</taxon>
        <taxon>Sphingobacteriaceae</taxon>
        <taxon>Pedobacter</taxon>
    </lineage>
</organism>
<keyword evidence="2" id="KW-1185">Reference proteome</keyword>
<sequence>MGADWQKNTTKLKIIVIEDILFNNISSYIYITLNHSCFSFLSNLINR</sequence>
<evidence type="ECO:0000313" key="1">
    <source>
        <dbReference type="EMBL" id="SER57887.1"/>
    </source>
</evidence>
<dbReference type="STRING" id="390241.SAMN04488023_111127"/>
<proteinExistence type="predicted"/>